<evidence type="ECO:0000313" key="4">
    <source>
        <dbReference type="EMBL" id="TDW53980.1"/>
    </source>
</evidence>
<accession>A0A235CBA1</accession>
<proteinExistence type="predicted"/>
<evidence type="ECO:0000313" key="3">
    <source>
        <dbReference type="EMBL" id="OYD21075.1"/>
    </source>
</evidence>
<comment type="caution">
    <text evidence="3">The sequence shown here is derived from an EMBL/GenBank/DDBJ whole genome shotgun (WGS) entry which is preliminary data.</text>
</comment>
<dbReference type="EMBL" id="NQJF01000022">
    <property type="protein sequence ID" value="OYD21075.1"/>
    <property type="molecule type" value="Genomic_DNA"/>
</dbReference>
<keyword evidence="2" id="KW-0812">Transmembrane</keyword>
<dbReference type="Proteomes" id="UP000243640">
    <property type="component" value="Unassembled WGS sequence"/>
</dbReference>
<sequence>MTIQQYRGNAIPPLPAAPKSRHRSMQTLMGFGDYASLDPNTMQQEDADSVQYAETQDKEFYKKDWWWDHQRIRFLNDGGMIKLILFIIPGLIWILFNAAGFFLIIDFFEDTDFSAEVFFLLITFYFLIWITLLVISFPVIFYGSFKIFETLSKPFHKQVESGLDRALEKKCSEFNRTDGMVRLAVSAKEKFEAPFIEFDPYIESVVQSGGMYYRLMLVHRYTGKTFTKINLTGLSATQHEVFALWDMLQRFMDVTQPLPDMPRLEPFRHLDPLTAEHDQNTGRHPRFWRDLDLKAWGDNEGAKRAKAQRAFEWNKLKCQLTPQLGKISMEEYRAATIKNINARAPS</sequence>
<feature type="transmembrane region" description="Helical" evidence="2">
    <location>
        <begin position="117"/>
        <end position="143"/>
    </location>
</feature>
<evidence type="ECO:0000313" key="6">
    <source>
        <dbReference type="Proteomes" id="UP000295058"/>
    </source>
</evidence>
<reference evidence="4 6" key="2">
    <citation type="submission" date="2019-03" db="EMBL/GenBank/DDBJ databases">
        <title>Genomic Encyclopedia of Archaeal and Bacterial Type Strains, Phase II (KMG-II): from individual species to whole genera.</title>
        <authorList>
            <person name="Goeker M."/>
        </authorList>
    </citation>
    <scope>NUCLEOTIDE SEQUENCE [LARGE SCALE GENOMIC DNA]</scope>
    <source>
        <strain evidence="4 6">DSM 15594</strain>
    </source>
</reference>
<dbReference type="EMBL" id="SODO01000024">
    <property type="protein sequence ID" value="TDW53980.1"/>
    <property type="molecule type" value="Genomic_DNA"/>
</dbReference>
<name>A0A235CBA1_9GAMM</name>
<dbReference type="OrthoDB" id="6160351at2"/>
<organism evidence="3 5">
    <name type="scientific">Oceanimonas baumannii</name>
    <dbReference type="NCBI Taxonomy" id="129578"/>
    <lineage>
        <taxon>Bacteria</taxon>
        <taxon>Pseudomonadati</taxon>
        <taxon>Pseudomonadota</taxon>
        <taxon>Gammaproteobacteria</taxon>
        <taxon>Aeromonadales</taxon>
        <taxon>Aeromonadaceae</taxon>
        <taxon>Oceanimonas</taxon>
    </lineage>
</organism>
<protein>
    <submittedName>
        <fullName evidence="3">Uncharacterized protein</fullName>
    </submittedName>
</protein>
<evidence type="ECO:0000256" key="2">
    <source>
        <dbReference type="SAM" id="Phobius"/>
    </source>
</evidence>
<keyword evidence="2" id="KW-0472">Membrane</keyword>
<gene>
    <name evidence="3" type="ORF">B6S09_17580</name>
    <name evidence="4" type="ORF">LY04_03552</name>
</gene>
<dbReference type="AlphaFoldDB" id="A0A235CBA1"/>
<reference evidence="3 5" key="1">
    <citation type="submission" date="2017-08" db="EMBL/GenBank/DDBJ databases">
        <title>Draft Genome Sequence of the Marine Bacterium Oceanimonas baumannii ATCC 700832.</title>
        <authorList>
            <person name="Mcclelland W.D."/>
            <person name="Brennan M.A."/>
            <person name="Trachtenberg A.M."/>
            <person name="Maclea K.S."/>
        </authorList>
    </citation>
    <scope>NUCLEOTIDE SEQUENCE [LARGE SCALE GENOMIC DNA]</scope>
    <source>
        <strain evidence="3 5">ATCC 700832</strain>
    </source>
</reference>
<evidence type="ECO:0000313" key="5">
    <source>
        <dbReference type="Proteomes" id="UP000243640"/>
    </source>
</evidence>
<keyword evidence="2" id="KW-1133">Transmembrane helix</keyword>
<dbReference type="Proteomes" id="UP000295058">
    <property type="component" value="Unassembled WGS sequence"/>
</dbReference>
<dbReference type="RefSeq" id="WP_094279789.1">
    <property type="nucleotide sequence ID" value="NZ_NQJF01000022.1"/>
</dbReference>
<evidence type="ECO:0000256" key="1">
    <source>
        <dbReference type="SAM" id="MobiDB-lite"/>
    </source>
</evidence>
<feature type="region of interest" description="Disordered" evidence="1">
    <location>
        <begin position="1"/>
        <end position="20"/>
    </location>
</feature>
<keyword evidence="6" id="KW-1185">Reference proteome</keyword>
<feature type="transmembrane region" description="Helical" evidence="2">
    <location>
        <begin position="83"/>
        <end position="105"/>
    </location>
</feature>